<organism evidence="2 3">
    <name type="scientific">Portibacter lacus</name>
    <dbReference type="NCBI Taxonomy" id="1099794"/>
    <lineage>
        <taxon>Bacteria</taxon>
        <taxon>Pseudomonadati</taxon>
        <taxon>Bacteroidota</taxon>
        <taxon>Saprospiria</taxon>
        <taxon>Saprospirales</taxon>
        <taxon>Haliscomenobacteraceae</taxon>
        <taxon>Portibacter</taxon>
    </lineage>
</organism>
<dbReference type="Proteomes" id="UP001156666">
    <property type="component" value="Unassembled WGS sequence"/>
</dbReference>
<dbReference type="AlphaFoldDB" id="A0AA37SV24"/>
<dbReference type="EMBL" id="BSOH01000021">
    <property type="protein sequence ID" value="GLR18470.1"/>
    <property type="molecule type" value="Genomic_DNA"/>
</dbReference>
<dbReference type="Gene3D" id="3.40.50.880">
    <property type="match status" value="1"/>
</dbReference>
<keyword evidence="3" id="KW-1185">Reference proteome</keyword>
<proteinExistence type="predicted"/>
<evidence type="ECO:0000313" key="3">
    <source>
        <dbReference type="Proteomes" id="UP001156666"/>
    </source>
</evidence>
<dbReference type="RefSeq" id="WP_235295232.1">
    <property type="nucleotide sequence ID" value="NZ_BSOH01000021.1"/>
</dbReference>
<dbReference type="InterPro" id="IPR029062">
    <property type="entry name" value="Class_I_gatase-like"/>
</dbReference>
<reference evidence="2" key="1">
    <citation type="journal article" date="2014" name="Int. J. Syst. Evol. Microbiol.">
        <title>Complete genome sequence of Corynebacterium casei LMG S-19264T (=DSM 44701T), isolated from a smear-ripened cheese.</title>
        <authorList>
            <consortium name="US DOE Joint Genome Institute (JGI-PGF)"/>
            <person name="Walter F."/>
            <person name="Albersmeier A."/>
            <person name="Kalinowski J."/>
            <person name="Ruckert C."/>
        </authorList>
    </citation>
    <scope>NUCLEOTIDE SEQUENCE</scope>
    <source>
        <strain evidence="2">NBRC 108769</strain>
    </source>
</reference>
<name>A0AA37SV24_9BACT</name>
<gene>
    <name evidence="2" type="ORF">GCM10007940_30860</name>
</gene>
<dbReference type="InterPro" id="IPR029010">
    <property type="entry name" value="ThuA-like"/>
</dbReference>
<evidence type="ECO:0000259" key="1">
    <source>
        <dbReference type="Pfam" id="PF06283"/>
    </source>
</evidence>
<reference evidence="2" key="2">
    <citation type="submission" date="2023-01" db="EMBL/GenBank/DDBJ databases">
        <title>Draft genome sequence of Portibacter lacus strain NBRC 108769.</title>
        <authorList>
            <person name="Sun Q."/>
            <person name="Mori K."/>
        </authorList>
    </citation>
    <scope>NUCLEOTIDE SEQUENCE</scope>
    <source>
        <strain evidence="2">NBRC 108769</strain>
    </source>
</reference>
<feature type="domain" description="ThuA-like" evidence="1">
    <location>
        <begin position="48"/>
        <end position="258"/>
    </location>
</feature>
<protein>
    <recommendedName>
        <fullName evidence="1">ThuA-like domain-containing protein</fullName>
    </recommendedName>
</protein>
<sequence length="265" mass="30815">MFKSRSNRKKIVSSIKRFFIKAERTVWMICLIGFIPFLAQSQNISKKKVLIFSKTMDYRHESTEVSIEAIKTLCAQNDINTEATENSEWFNSQKLKEYDAILFLNSSGDVFNREQEVAFENYIRSGGGFVGIHGASTTEYEWEWFGKMIGAYFNGHPEPQEAVVIVNDTTHLSTKHLPKKWKRFDEWYNFRWVDEDFNMLLSLDESTYNGGGHKDNHPIAWYKPYDGGRMFYTALGHDKESYSEQHFLNHVLGGILYAIDNPAKE</sequence>
<dbReference type="PANTHER" id="PTHR40469:SF2">
    <property type="entry name" value="GALACTOSE-BINDING DOMAIN-LIKE SUPERFAMILY PROTEIN"/>
    <property type="match status" value="1"/>
</dbReference>
<dbReference type="Pfam" id="PF06283">
    <property type="entry name" value="ThuA"/>
    <property type="match status" value="1"/>
</dbReference>
<comment type="caution">
    <text evidence="2">The sequence shown here is derived from an EMBL/GenBank/DDBJ whole genome shotgun (WGS) entry which is preliminary data.</text>
</comment>
<accession>A0AA37SV24</accession>
<dbReference type="SUPFAM" id="SSF52317">
    <property type="entry name" value="Class I glutamine amidotransferase-like"/>
    <property type="match status" value="1"/>
</dbReference>
<dbReference type="PANTHER" id="PTHR40469">
    <property type="entry name" value="SECRETED GLYCOSYL HYDROLASE"/>
    <property type="match status" value="1"/>
</dbReference>
<evidence type="ECO:0000313" key="2">
    <source>
        <dbReference type="EMBL" id="GLR18470.1"/>
    </source>
</evidence>